<dbReference type="GeneTree" id="ENSGT00940000157012"/>
<keyword evidence="4" id="KW-1185">Reference proteome</keyword>
<evidence type="ECO:0000259" key="2">
    <source>
        <dbReference type="PROSITE" id="PS50010"/>
    </source>
</evidence>
<dbReference type="GO" id="GO:0005085">
    <property type="term" value="F:guanyl-nucleotide exchange factor activity"/>
    <property type="evidence" value="ECO:0007669"/>
    <property type="project" value="InterPro"/>
</dbReference>
<dbReference type="SUPFAM" id="SSF50729">
    <property type="entry name" value="PH domain-like"/>
    <property type="match status" value="1"/>
</dbReference>
<feature type="domain" description="DH" evidence="2">
    <location>
        <begin position="1"/>
        <end position="154"/>
    </location>
</feature>
<dbReference type="InterPro" id="IPR000219">
    <property type="entry name" value="DH_dom"/>
</dbReference>
<evidence type="ECO:0000313" key="3">
    <source>
        <dbReference type="Ensembl" id="ENSPKIP00000007530.1"/>
    </source>
</evidence>
<name>A0A3B3QPM1_9TELE</name>
<dbReference type="CDD" id="cd00160">
    <property type="entry name" value="RhoGEF"/>
    <property type="match status" value="1"/>
</dbReference>
<reference evidence="3" key="1">
    <citation type="submission" date="2025-05" db="UniProtKB">
        <authorList>
            <consortium name="Ensembl"/>
        </authorList>
    </citation>
    <scope>IDENTIFICATION</scope>
</reference>
<dbReference type="PANTHER" id="PTHR46001">
    <property type="entry name" value="TIAM (MAMMALIAN TUMOR INVASION AND METASTASIS FACTOR) HOMOLOG"/>
    <property type="match status" value="1"/>
</dbReference>
<dbReference type="SMART" id="SM00325">
    <property type="entry name" value="RhoGEF"/>
    <property type="match status" value="1"/>
</dbReference>
<feature type="compositionally biased region" description="Basic and acidic residues" evidence="1">
    <location>
        <begin position="409"/>
        <end position="419"/>
    </location>
</feature>
<dbReference type="Ensembl" id="ENSPKIT00000031591.1">
    <property type="protein sequence ID" value="ENSPKIP00000007530.1"/>
    <property type="gene ID" value="ENSPKIG00000023387.1"/>
</dbReference>
<sequence>MESLFGSLPEMLEFQRVFLQTLEDRISSSPDFSTLETPEQVKKLLLSLGGSFLYYADHFKLYSGFCANHTKAQKVLERAKTDWAFKEFLEAKNPTKQHSSTLESYLIKPVQRVLRYPLLLRELASLTEAGSQEHLHLSEALKAMEKVASHINEMQKIYEDYGVVFDQLVAEQSSTEKEVTEISMGEFLMHSSVTWLNPLPSLGRMRKDPELTVFVFRRAVILVCRDWSRVKRRAAAARSATSQGDPDPFRFRWLVPLPALQVRLGSTAGSEPNCIWELIHTKSELEGRPEMPFQLCSSSLEAKATIVRAIRSLLREGARRTGPPWRGSREQLGSTPSGAGASLTSWLRKGPQASADALDSSQLNPDEGTESCGTRSSASDLGDLLREQSGSWHPQEQSPAPQQPLSDVPGRKDAERQGPQHDCLTSTIEAQLQRLWLVEEAAFSWPAPCVQPEQLELDTHSVMGSTPPAADNPCESQGALLDDTASADLSGLLERDFSVHSLTSVVNEDCFYDKSERVAPCAWPSSAEASSCSPD</sequence>
<evidence type="ECO:0000256" key="1">
    <source>
        <dbReference type="SAM" id="MobiDB-lite"/>
    </source>
</evidence>
<dbReference type="InterPro" id="IPR011993">
    <property type="entry name" value="PH-like_dom_sf"/>
</dbReference>
<dbReference type="Proteomes" id="UP000261540">
    <property type="component" value="Unplaced"/>
</dbReference>
<dbReference type="PROSITE" id="PS50010">
    <property type="entry name" value="DH_2"/>
    <property type="match status" value="1"/>
</dbReference>
<protein>
    <submittedName>
        <fullName evidence="3">TIAM Rac1 associated GEF 2b</fullName>
    </submittedName>
</protein>
<proteinExistence type="predicted"/>
<dbReference type="InterPro" id="IPR001331">
    <property type="entry name" value="GDS_CDC24_CS"/>
</dbReference>
<organism evidence="3 4">
    <name type="scientific">Paramormyrops kingsleyae</name>
    <dbReference type="NCBI Taxonomy" id="1676925"/>
    <lineage>
        <taxon>Eukaryota</taxon>
        <taxon>Metazoa</taxon>
        <taxon>Chordata</taxon>
        <taxon>Craniata</taxon>
        <taxon>Vertebrata</taxon>
        <taxon>Euteleostomi</taxon>
        <taxon>Actinopterygii</taxon>
        <taxon>Neopterygii</taxon>
        <taxon>Teleostei</taxon>
        <taxon>Osteoglossocephala</taxon>
        <taxon>Osteoglossomorpha</taxon>
        <taxon>Osteoglossiformes</taxon>
        <taxon>Mormyridae</taxon>
        <taxon>Paramormyrops</taxon>
    </lineage>
</organism>
<dbReference type="InterPro" id="IPR043537">
    <property type="entry name" value="Tiam1/Tiam2/Sif"/>
</dbReference>
<dbReference type="Pfam" id="PF23014">
    <property type="entry name" value="PH_Tiam1"/>
    <property type="match status" value="1"/>
</dbReference>
<feature type="region of interest" description="Disordered" evidence="1">
    <location>
        <begin position="318"/>
        <end position="423"/>
    </location>
</feature>
<feature type="compositionally biased region" description="Polar residues" evidence="1">
    <location>
        <begin position="331"/>
        <end position="345"/>
    </location>
</feature>
<dbReference type="STRING" id="1676925.ENSPKIP00000007530"/>
<dbReference type="Pfam" id="PF00621">
    <property type="entry name" value="RhoGEF"/>
    <property type="match status" value="1"/>
</dbReference>
<dbReference type="Gene3D" id="2.30.29.30">
    <property type="entry name" value="Pleckstrin-homology domain (PH domain)/Phosphotyrosine-binding domain (PTB)"/>
    <property type="match status" value="1"/>
</dbReference>
<feature type="compositionally biased region" description="Polar residues" evidence="1">
    <location>
        <begin position="388"/>
        <end position="405"/>
    </location>
</feature>
<dbReference type="PANTHER" id="PTHR46001:SF5">
    <property type="entry name" value="RHO GUANINE NUCLEOTIDE EXCHANGE FACTOR TIAM2"/>
    <property type="match status" value="1"/>
</dbReference>
<evidence type="ECO:0000313" key="4">
    <source>
        <dbReference type="Proteomes" id="UP000261540"/>
    </source>
</evidence>
<dbReference type="InterPro" id="IPR055230">
    <property type="entry name" value="PH_Tiam1/2"/>
</dbReference>
<dbReference type="InterPro" id="IPR035899">
    <property type="entry name" value="DBL_dom_sf"/>
</dbReference>
<dbReference type="Ensembl" id="ENSPKIT00000031604.1">
    <property type="protein sequence ID" value="ENSPKIP00000007543.1"/>
    <property type="gene ID" value="ENSPKIG00000023387.1"/>
</dbReference>
<dbReference type="GO" id="GO:0007264">
    <property type="term" value="P:small GTPase-mediated signal transduction"/>
    <property type="evidence" value="ECO:0007669"/>
    <property type="project" value="InterPro"/>
</dbReference>
<dbReference type="Gene3D" id="1.20.900.10">
    <property type="entry name" value="Dbl homology (DH) domain"/>
    <property type="match status" value="1"/>
</dbReference>
<accession>A0A3B3QPM1</accession>
<dbReference type="PROSITE" id="PS00741">
    <property type="entry name" value="DH_1"/>
    <property type="match status" value="1"/>
</dbReference>
<dbReference type="SUPFAM" id="SSF48065">
    <property type="entry name" value="DBL homology domain (DH-domain)"/>
    <property type="match status" value="1"/>
</dbReference>
<dbReference type="AlphaFoldDB" id="A0A3B3QPM1"/>